<dbReference type="InterPro" id="IPR036065">
    <property type="entry name" value="BolA-like_sf"/>
</dbReference>
<gene>
    <name evidence="2" type="ORF">H9654_14345</name>
</gene>
<protein>
    <submittedName>
        <fullName evidence="2">BolA family transcriptional regulator</fullName>
    </submittedName>
</protein>
<comment type="caution">
    <text evidence="2">The sequence shown here is derived from an EMBL/GenBank/DDBJ whole genome shotgun (WGS) entry which is preliminary data.</text>
</comment>
<dbReference type="Pfam" id="PF01722">
    <property type="entry name" value="BolA"/>
    <property type="match status" value="1"/>
</dbReference>
<organism evidence="2 3">
    <name type="scientific">Stenotrophomonas lacuserhaii</name>
    <dbReference type="NCBI Taxonomy" id="2760084"/>
    <lineage>
        <taxon>Bacteria</taxon>
        <taxon>Pseudomonadati</taxon>
        <taxon>Pseudomonadota</taxon>
        <taxon>Gammaproteobacteria</taxon>
        <taxon>Lysobacterales</taxon>
        <taxon>Lysobacteraceae</taxon>
        <taxon>Stenotrophomonas</taxon>
    </lineage>
</organism>
<dbReference type="SUPFAM" id="SSF82657">
    <property type="entry name" value="BolA-like"/>
    <property type="match status" value="1"/>
</dbReference>
<evidence type="ECO:0000313" key="2">
    <source>
        <dbReference type="EMBL" id="MBD7955382.1"/>
    </source>
</evidence>
<dbReference type="PANTHER" id="PTHR46230:SF7">
    <property type="entry name" value="BOLA-LIKE PROTEIN 1"/>
    <property type="match status" value="1"/>
</dbReference>
<dbReference type="GO" id="GO:0016226">
    <property type="term" value="P:iron-sulfur cluster assembly"/>
    <property type="evidence" value="ECO:0007669"/>
    <property type="project" value="TreeGrafter"/>
</dbReference>
<dbReference type="PIRSF" id="PIRSF003113">
    <property type="entry name" value="BolA"/>
    <property type="match status" value="1"/>
</dbReference>
<reference evidence="2 3" key="1">
    <citation type="submission" date="2020-08" db="EMBL/GenBank/DDBJ databases">
        <title>A Genomic Blueprint of the Chicken Gut Microbiome.</title>
        <authorList>
            <person name="Gilroy R."/>
            <person name="Ravi A."/>
            <person name="Getino M."/>
            <person name="Pursley I."/>
            <person name="Horton D.L."/>
            <person name="Alikhan N.-F."/>
            <person name="Baker D."/>
            <person name="Gharbi K."/>
            <person name="Hall N."/>
            <person name="Watson M."/>
            <person name="Adriaenssens E.M."/>
            <person name="Foster-Nyarko E."/>
            <person name="Jarju S."/>
            <person name="Secka A."/>
            <person name="Antonio M."/>
            <person name="Oren A."/>
            <person name="Chaudhuri R."/>
            <person name="La Ragione R.M."/>
            <person name="Hildebrand F."/>
            <person name="Pallen M.J."/>
        </authorList>
    </citation>
    <scope>NUCLEOTIDE SEQUENCE [LARGE SCALE GENOMIC DNA]</scope>
    <source>
        <strain evidence="2 3">Sa5BUN4</strain>
    </source>
</reference>
<keyword evidence="3" id="KW-1185">Reference proteome</keyword>
<evidence type="ECO:0000313" key="3">
    <source>
        <dbReference type="Proteomes" id="UP000636938"/>
    </source>
</evidence>
<dbReference type="AlphaFoldDB" id="A0A8X8FU96"/>
<evidence type="ECO:0000256" key="1">
    <source>
        <dbReference type="RuleBase" id="RU003860"/>
    </source>
</evidence>
<comment type="similarity">
    <text evidence="1">Belongs to the BolA/IbaG family.</text>
</comment>
<accession>A0A8X8FU96</accession>
<dbReference type="InterPro" id="IPR002634">
    <property type="entry name" value="BolA"/>
</dbReference>
<dbReference type="PANTHER" id="PTHR46230">
    <property type="match status" value="1"/>
</dbReference>
<proteinExistence type="inferred from homology"/>
<dbReference type="Proteomes" id="UP000636938">
    <property type="component" value="Unassembled WGS sequence"/>
</dbReference>
<sequence>MRDALQHSLAPVQLQIEDDSHRHAGHAGARDGRGHFNVRVVSEAFAGLGQLARHRAIYAALGDMMQTDIHALSIQAQTPAEAG</sequence>
<dbReference type="Gene3D" id="3.30.300.90">
    <property type="entry name" value="BolA-like"/>
    <property type="match status" value="1"/>
</dbReference>
<dbReference type="EMBL" id="JACSQS010000017">
    <property type="protein sequence ID" value="MBD7955382.1"/>
    <property type="molecule type" value="Genomic_DNA"/>
</dbReference>
<name>A0A8X8FU96_9GAMM</name>